<feature type="transmembrane region" description="Helical" evidence="5">
    <location>
        <begin position="20"/>
        <end position="42"/>
    </location>
</feature>
<keyword evidence="1 5" id="KW-1003">Cell membrane</keyword>
<comment type="similarity">
    <text evidence="5">Belongs to the UPF0182 family.</text>
</comment>
<dbReference type="AlphaFoldDB" id="A0A6J4GZN9"/>
<dbReference type="EMBL" id="CADCTB010000004">
    <property type="protein sequence ID" value="CAA9210405.1"/>
    <property type="molecule type" value="Genomic_DNA"/>
</dbReference>
<keyword evidence="2 5" id="KW-0812">Transmembrane</keyword>
<feature type="compositionally biased region" description="Polar residues" evidence="6">
    <location>
        <begin position="885"/>
        <end position="895"/>
    </location>
</feature>
<evidence type="ECO:0000256" key="1">
    <source>
        <dbReference type="ARBA" id="ARBA00022475"/>
    </source>
</evidence>
<evidence type="ECO:0000256" key="5">
    <source>
        <dbReference type="HAMAP-Rule" id="MF_01600"/>
    </source>
</evidence>
<proteinExistence type="inferred from homology"/>
<feature type="transmembrane region" description="Helical" evidence="5">
    <location>
        <begin position="283"/>
        <end position="308"/>
    </location>
</feature>
<keyword evidence="4 5" id="KW-0472">Membrane</keyword>
<feature type="compositionally biased region" description="Low complexity" evidence="6">
    <location>
        <begin position="965"/>
        <end position="983"/>
    </location>
</feature>
<dbReference type="GO" id="GO:0005576">
    <property type="term" value="C:extracellular region"/>
    <property type="evidence" value="ECO:0007669"/>
    <property type="project" value="TreeGrafter"/>
</dbReference>
<feature type="transmembrane region" description="Helical" evidence="5">
    <location>
        <begin position="62"/>
        <end position="85"/>
    </location>
</feature>
<accession>A0A6J4GZN9</accession>
<sequence length="983" mass="108299">MRAPTDIAGRRSRPARGRVVAVVVAVALFFVLVSLRGIAGFYTDYLWFDELNFTSVWRSVLGVKIALGVIFTLLFFALLWANLAIADLIAPTFRPLGPEEQLIERYYEAVGQRTGLVRAAVAAAFALIAGPGASGQWGAWTLFRNHVPFETRDALFQKDVGFFVFQLPFAKFVVDWLFASLVIVAIITAVAHYLNGGIRFQTPMQKVTPQVKAHLSVLMAVLAMLKAVDYYLEKYELVYSTRGVVQGAGYTDVKAELPAMQLLLGISLIAAALFIYNIFRRGWVLPVIALGLWAMVSVVVGGAIPAAIQQFRVQPTESSRERPYIDRNIRATKAAFGLRDVQVNNFDADNSVTAADLDNNKSTIENVRLWDPDPGILGQTYNQLQQIRNFYQFNDVDVDRYVVEGGRIRQELISARELNIDGIPSQSWVNQHLVYTHGYGAVMTPSSGVEPDGKPALQLKDLPPAGTPSIAQPAIYYGQVMSGYAIVNSGQREIDYAEADGTNHTTEYSGSGGVKIDSFVRRAALSLRFGDINPLISSFVTRESRAIYVRDIDERVRKAAPFLRFDSDPYPIIHQGKIQWLYDGYTTTSRYPYSQSADTSRLDPSSDLNANFNYVRNSVKVLIDSYTGKMTYYIVDQGDPIIKAWQKAFPKLFTSGAEIDPELRRHFRYPEDMFRVQTNMFGRYHISDAGEFYNNTDAWDIAQEPGAVSNATPLVPATNAAGQATQAREPRMDPYYLLMRLPDETTEDFLLLQPFVPRSRDDSVKVLSAFMVAKSDTDNYGQLEAYVMPRNRQVDGPAIVNARINQQPDVSREITLLGTAGSKVRLGNLLLIPIEQSLLYIRPLYVEAEGTPVPQLKKVIVVYGASVVIKDSLREAIGTIFPGSSPATLEQQGLGVTSPPTGQTPPAPGGGTTPAPPVLTSVNELLTEATARFTAAEEALKAGDLATYQKATNDAKDLVRRATEAARATSGPAPTTSTTRPTA</sequence>
<dbReference type="GO" id="GO:0005886">
    <property type="term" value="C:plasma membrane"/>
    <property type="evidence" value="ECO:0007669"/>
    <property type="project" value="UniProtKB-SubCell"/>
</dbReference>
<evidence type="ECO:0000256" key="4">
    <source>
        <dbReference type="ARBA" id="ARBA00023136"/>
    </source>
</evidence>
<evidence type="ECO:0000256" key="6">
    <source>
        <dbReference type="SAM" id="MobiDB-lite"/>
    </source>
</evidence>
<gene>
    <name evidence="7" type="ORF">AVDCRST_MAG10-86</name>
</gene>
<feature type="transmembrane region" description="Helical" evidence="5">
    <location>
        <begin position="259"/>
        <end position="276"/>
    </location>
</feature>
<dbReference type="Pfam" id="PF03699">
    <property type="entry name" value="UPF0182"/>
    <property type="match status" value="1"/>
</dbReference>
<dbReference type="PANTHER" id="PTHR39344">
    <property type="entry name" value="UPF0182 PROTEIN SLL1060"/>
    <property type="match status" value="1"/>
</dbReference>
<organism evidence="7">
    <name type="scientific">uncultured Acidimicrobiales bacterium</name>
    <dbReference type="NCBI Taxonomy" id="310071"/>
    <lineage>
        <taxon>Bacteria</taxon>
        <taxon>Bacillati</taxon>
        <taxon>Actinomycetota</taxon>
        <taxon>Acidimicrobiia</taxon>
        <taxon>Acidimicrobiales</taxon>
        <taxon>environmental samples</taxon>
    </lineage>
</organism>
<evidence type="ECO:0000313" key="7">
    <source>
        <dbReference type="EMBL" id="CAA9210405.1"/>
    </source>
</evidence>
<keyword evidence="3 5" id="KW-1133">Transmembrane helix</keyword>
<comment type="subcellular location">
    <subcellularLocation>
        <location evidence="5">Cell membrane</location>
        <topology evidence="5">Multi-pass membrane protein</topology>
    </subcellularLocation>
</comment>
<feature type="region of interest" description="Disordered" evidence="6">
    <location>
        <begin position="958"/>
        <end position="983"/>
    </location>
</feature>
<evidence type="ECO:0000256" key="3">
    <source>
        <dbReference type="ARBA" id="ARBA00022989"/>
    </source>
</evidence>
<feature type="transmembrane region" description="Helical" evidence="5">
    <location>
        <begin position="115"/>
        <end position="133"/>
    </location>
</feature>
<dbReference type="InterPro" id="IPR005372">
    <property type="entry name" value="UPF0182"/>
</dbReference>
<dbReference type="HAMAP" id="MF_01600">
    <property type="entry name" value="UPF0182"/>
    <property type="match status" value="1"/>
</dbReference>
<name>A0A6J4GZN9_9ACTN</name>
<reference evidence="7" key="1">
    <citation type="submission" date="2020-02" db="EMBL/GenBank/DDBJ databases">
        <authorList>
            <person name="Meier V. D."/>
        </authorList>
    </citation>
    <scope>NUCLEOTIDE SEQUENCE</scope>
    <source>
        <strain evidence="7">AVDCRST_MAG10</strain>
    </source>
</reference>
<dbReference type="PANTHER" id="PTHR39344:SF1">
    <property type="entry name" value="UPF0182 PROTEIN SLL1060"/>
    <property type="match status" value="1"/>
</dbReference>
<feature type="transmembrane region" description="Helical" evidence="5">
    <location>
        <begin position="215"/>
        <end position="232"/>
    </location>
</feature>
<evidence type="ECO:0000256" key="2">
    <source>
        <dbReference type="ARBA" id="ARBA00022692"/>
    </source>
</evidence>
<feature type="region of interest" description="Disordered" evidence="6">
    <location>
        <begin position="882"/>
        <end position="918"/>
    </location>
</feature>
<protein>
    <recommendedName>
        <fullName evidence="5">UPF0182 protein AVDCRST_MAG10-86</fullName>
    </recommendedName>
</protein>
<feature type="transmembrane region" description="Helical" evidence="5">
    <location>
        <begin position="176"/>
        <end position="194"/>
    </location>
</feature>